<dbReference type="InterPro" id="IPR052367">
    <property type="entry name" value="Thiosulfate_ST/Rhodanese-like"/>
</dbReference>
<dbReference type="PROSITE" id="PS50206">
    <property type="entry name" value="RHODANESE_3"/>
    <property type="match status" value="1"/>
</dbReference>
<dbReference type="InterPro" id="IPR001763">
    <property type="entry name" value="Rhodanese-like_dom"/>
</dbReference>
<keyword evidence="4" id="KW-1185">Reference proteome</keyword>
<dbReference type="Proteomes" id="UP000613740">
    <property type="component" value="Unassembled WGS sequence"/>
</dbReference>
<organism evidence="3 4">
    <name type="scientific">Chlamydomonas schloesseri</name>
    <dbReference type="NCBI Taxonomy" id="2026947"/>
    <lineage>
        <taxon>Eukaryota</taxon>
        <taxon>Viridiplantae</taxon>
        <taxon>Chlorophyta</taxon>
        <taxon>core chlorophytes</taxon>
        <taxon>Chlorophyceae</taxon>
        <taxon>CS clade</taxon>
        <taxon>Chlamydomonadales</taxon>
        <taxon>Chlamydomonadaceae</taxon>
        <taxon>Chlamydomonas</taxon>
    </lineage>
</organism>
<protein>
    <recommendedName>
        <fullName evidence="2">Rhodanese domain-containing protein</fullName>
    </recommendedName>
</protein>
<feature type="domain" description="Rhodanese" evidence="2">
    <location>
        <begin position="35"/>
        <end position="131"/>
    </location>
</feature>
<dbReference type="SMART" id="SM00450">
    <property type="entry name" value="RHOD"/>
    <property type="match status" value="1"/>
</dbReference>
<feature type="region of interest" description="Disordered" evidence="1">
    <location>
        <begin position="132"/>
        <end position="153"/>
    </location>
</feature>
<dbReference type="EMBL" id="JAEHOD010000019">
    <property type="protein sequence ID" value="KAG2448029.1"/>
    <property type="molecule type" value="Genomic_DNA"/>
</dbReference>
<evidence type="ECO:0000313" key="4">
    <source>
        <dbReference type="Proteomes" id="UP000613740"/>
    </source>
</evidence>
<evidence type="ECO:0000313" key="3">
    <source>
        <dbReference type="EMBL" id="KAG2448029.1"/>
    </source>
</evidence>
<sequence>MSWLWTFGRVPELDSAGINAVSERIRAMSEKERVQPDAPRIIDVRTRGEFEGGHIAGAVHASFLPPWSWPSSVEPILAGGVNHGTPLYVICLSAHRSIGALKWLRERGYKNVKQLKGGMQAWRAAKMPEVTEAPSVDASGSAGAAAGDSNDVDNGASAGTQAAGACCGAGGQGGGCGSTAKPSGGAGCCQAQPAGGTCGGAAGGGSCGSGASGGKEGCGRGGCGAAATPGAAEAPAPEAAPEAGGACCQKKKGCGGGGGCN</sequence>
<dbReference type="SUPFAM" id="SSF52821">
    <property type="entry name" value="Rhodanese/Cell cycle control phosphatase"/>
    <property type="match status" value="1"/>
</dbReference>
<name>A0A836B5Q1_9CHLO</name>
<dbReference type="InterPro" id="IPR036873">
    <property type="entry name" value="Rhodanese-like_dom_sf"/>
</dbReference>
<accession>A0A836B5Q1</accession>
<dbReference type="AlphaFoldDB" id="A0A836B5Q1"/>
<dbReference type="CDD" id="cd00158">
    <property type="entry name" value="RHOD"/>
    <property type="match status" value="1"/>
</dbReference>
<reference evidence="3" key="1">
    <citation type="journal article" date="2020" name="bioRxiv">
        <title>Comparative genomics of Chlamydomonas.</title>
        <authorList>
            <person name="Craig R.J."/>
            <person name="Hasan A.R."/>
            <person name="Ness R.W."/>
            <person name="Keightley P.D."/>
        </authorList>
    </citation>
    <scope>NUCLEOTIDE SEQUENCE</scope>
    <source>
        <strain evidence="3">CCAP 11/173</strain>
    </source>
</reference>
<comment type="caution">
    <text evidence="3">The sequence shown here is derived from an EMBL/GenBank/DDBJ whole genome shotgun (WGS) entry which is preliminary data.</text>
</comment>
<dbReference type="Pfam" id="PF00581">
    <property type="entry name" value="Rhodanese"/>
    <property type="match status" value="1"/>
</dbReference>
<evidence type="ECO:0000256" key="1">
    <source>
        <dbReference type="SAM" id="MobiDB-lite"/>
    </source>
</evidence>
<feature type="compositionally biased region" description="Low complexity" evidence="1">
    <location>
        <begin position="135"/>
        <end position="153"/>
    </location>
</feature>
<dbReference type="PANTHER" id="PTHR45431:SF3">
    <property type="entry name" value="RHODANESE-LIKE DOMAIN-CONTAINING PROTEIN 15, CHLOROPLASTIC"/>
    <property type="match status" value="1"/>
</dbReference>
<dbReference type="Gene3D" id="3.40.250.10">
    <property type="entry name" value="Rhodanese-like domain"/>
    <property type="match status" value="1"/>
</dbReference>
<proteinExistence type="predicted"/>
<dbReference type="PANTHER" id="PTHR45431">
    <property type="entry name" value="RHODANESE-LIKE DOMAIN-CONTAINING PROTEIN 15, CHLOROPLASTIC"/>
    <property type="match status" value="1"/>
</dbReference>
<evidence type="ECO:0000259" key="2">
    <source>
        <dbReference type="PROSITE" id="PS50206"/>
    </source>
</evidence>
<gene>
    <name evidence="3" type="ORF">HYH02_007056</name>
</gene>
<dbReference type="OrthoDB" id="566238at2759"/>